<dbReference type="AlphaFoldDB" id="A0A1X7VRE0"/>
<organism evidence="1">
    <name type="scientific">Amphimedon queenslandica</name>
    <name type="common">Sponge</name>
    <dbReference type="NCBI Taxonomy" id="400682"/>
    <lineage>
        <taxon>Eukaryota</taxon>
        <taxon>Metazoa</taxon>
        <taxon>Porifera</taxon>
        <taxon>Demospongiae</taxon>
        <taxon>Heteroscleromorpha</taxon>
        <taxon>Haplosclerida</taxon>
        <taxon>Niphatidae</taxon>
        <taxon>Amphimedon</taxon>
    </lineage>
</organism>
<proteinExistence type="predicted"/>
<accession>A0A1X7VRE0</accession>
<protein>
    <submittedName>
        <fullName evidence="1">Uncharacterized protein</fullName>
    </submittedName>
</protein>
<dbReference type="InParanoid" id="A0A1X7VRE0"/>
<reference evidence="1" key="1">
    <citation type="submission" date="2017-05" db="UniProtKB">
        <authorList>
            <consortium name="EnsemblMetazoa"/>
        </authorList>
    </citation>
    <scope>IDENTIFICATION</scope>
</reference>
<evidence type="ECO:0000313" key="1">
    <source>
        <dbReference type="EnsemblMetazoa" id="Aqu2.1.42395_001"/>
    </source>
</evidence>
<sequence>MAPLPPSELTLLSCVAYLASERLRAKSISGYQSAFVYRGWSVATAYRSLPAAAVYSPRGCEVPDCPVCPSITPNHASQPADPQVSLGVRDSRRVVGSASAGHICDSLFLVQTGFRMCHSNSLLLKPFFRFGSPKQTQLAPAHL</sequence>
<name>A0A1X7VRE0_AMPQE</name>
<dbReference type="EnsemblMetazoa" id="Aqu2.1.42395_001">
    <property type="protein sequence ID" value="Aqu2.1.42395_001"/>
    <property type="gene ID" value="Aqu2.1.42395"/>
</dbReference>